<reference evidence="1" key="2">
    <citation type="submission" date="2011-04" db="EMBL/GenBank/DDBJ databases">
        <authorList>
            <person name="Genoscope - CEA"/>
        </authorList>
    </citation>
    <scope>NUCLEOTIDE SEQUENCE</scope>
    <source>
        <strain evidence="1">R24</strain>
    </source>
</reference>
<gene>
    <name evidence="1" type="ORF">RALSY_40822</name>
</gene>
<name>G3A7V7_9RALS</name>
<evidence type="ECO:0000313" key="1">
    <source>
        <dbReference type="EMBL" id="CCA86593.1"/>
    </source>
</evidence>
<proteinExistence type="predicted"/>
<dbReference type="AlphaFoldDB" id="G3A7V7"/>
<organism evidence="1">
    <name type="scientific">Ralstonia syzygii R24</name>
    <dbReference type="NCBI Taxonomy" id="907261"/>
    <lineage>
        <taxon>Bacteria</taxon>
        <taxon>Pseudomonadati</taxon>
        <taxon>Pseudomonadota</taxon>
        <taxon>Betaproteobacteria</taxon>
        <taxon>Burkholderiales</taxon>
        <taxon>Burkholderiaceae</taxon>
        <taxon>Ralstonia</taxon>
        <taxon>Ralstonia solanacearum species complex</taxon>
    </lineage>
</organism>
<accession>G3A7V7</accession>
<sequence>MINATNAMISVALMKIYISLIIDGRSSVISYSLSRRFDSYFACWQHGDRSRWGADRTASIRCASLKQLVERQ</sequence>
<reference evidence="1" key="1">
    <citation type="journal article" date="2011" name="PLoS ONE">
        <title>Ralstonia syzygii, the Blood Disease Bacterium and some Asian R. solanacearum strains form a single genomic species despite divergent lifestyles.</title>
        <authorList>
            <person name="Remenant B."/>
            <person name="de Cambiaire J.C."/>
            <person name="Cellier G."/>
            <person name="Jacobs J.M."/>
            <person name="Mangenot S."/>
            <person name="Barbe V."/>
            <person name="Lajus A."/>
            <person name="Vallenet D."/>
            <person name="Medigue C."/>
            <person name="Fegan M."/>
            <person name="Allen C."/>
            <person name="Prior P."/>
        </authorList>
    </citation>
    <scope>NUCLEOTIDE SEQUENCE</scope>
    <source>
        <strain evidence="1">R24</strain>
    </source>
</reference>
<protein>
    <submittedName>
        <fullName evidence="1">Uncharacterized protein</fullName>
    </submittedName>
</protein>
<dbReference type="EMBL" id="FR854089">
    <property type="protein sequence ID" value="CCA86593.1"/>
    <property type="molecule type" value="Genomic_DNA"/>
</dbReference>